<proteinExistence type="predicted"/>
<dbReference type="EMBL" id="CP046620">
    <property type="protein sequence ID" value="QHQ36926.1"/>
    <property type="molecule type" value="Genomic_DNA"/>
</dbReference>
<dbReference type="Proteomes" id="UP000464495">
    <property type="component" value="Chromosome"/>
</dbReference>
<dbReference type="RefSeq" id="WP_161863468.1">
    <property type="nucleotide sequence ID" value="NZ_CP046620.1"/>
</dbReference>
<name>A0A6P1T628_9RHOB</name>
<evidence type="ECO:0000313" key="2">
    <source>
        <dbReference type="Proteomes" id="UP000464495"/>
    </source>
</evidence>
<dbReference type="SUPFAM" id="SSF52540">
    <property type="entry name" value="P-loop containing nucleoside triphosphate hydrolases"/>
    <property type="match status" value="1"/>
</dbReference>
<evidence type="ECO:0000313" key="1">
    <source>
        <dbReference type="EMBL" id="QHQ36926.1"/>
    </source>
</evidence>
<gene>
    <name evidence="1" type="ORF">GO499_17930</name>
</gene>
<dbReference type="AlphaFoldDB" id="A0A6P1T628"/>
<organism evidence="1 2">
    <name type="scientific">Algicella marina</name>
    <dbReference type="NCBI Taxonomy" id="2683284"/>
    <lineage>
        <taxon>Bacteria</taxon>
        <taxon>Pseudomonadati</taxon>
        <taxon>Pseudomonadota</taxon>
        <taxon>Alphaproteobacteria</taxon>
        <taxon>Rhodobacterales</taxon>
        <taxon>Paracoccaceae</taxon>
        <taxon>Algicella</taxon>
    </lineage>
</organism>
<keyword evidence="2" id="KW-1185">Reference proteome</keyword>
<reference evidence="1 2" key="1">
    <citation type="submission" date="2019-12" db="EMBL/GenBank/DDBJ databases">
        <title>Complete genome sequence of Algicella marina strain 9Alg 56(T) isolated from the red alga Tichocarpus crinitus.</title>
        <authorList>
            <person name="Kim S.-G."/>
            <person name="Nedashkovskaya O.I."/>
        </authorList>
    </citation>
    <scope>NUCLEOTIDE SEQUENCE [LARGE SCALE GENOMIC DNA]</scope>
    <source>
        <strain evidence="1 2">9Alg 56</strain>
    </source>
</reference>
<protein>
    <recommendedName>
        <fullName evidence="3">Sulfotransferase domain-containing protein</fullName>
    </recommendedName>
</protein>
<dbReference type="InterPro" id="IPR027417">
    <property type="entry name" value="P-loop_NTPase"/>
</dbReference>
<accession>A0A6P1T628</accession>
<dbReference type="KEGG" id="amaq:GO499_17930"/>
<evidence type="ECO:0008006" key="3">
    <source>
        <dbReference type="Google" id="ProtNLM"/>
    </source>
</evidence>
<sequence length="263" mass="29872">MEWRSPRIFIGGSPGISHYQVLGERNSGTNFVSTLLRRNLGHGIVEERPYGWKHGFIDRRVVATPQLLTLVVYRHPVRWLQSVHSKPLELTDNFDNLTFDEFLRTPWTGGFVREGGPKEPSTADLEPKTARVFTSPMAVRTAKISYLEEMADMGGNIAYLRFEDVNRDPVRTLQALSDAFALALNAYQSIDGFKGDGGKYLPKHVPLPSAQQLTKIFDGLDWAVERSIGYDFDDVPTFDGLSPWDRRSLKSRWRELWRSGSKA</sequence>